<reference evidence="3" key="1">
    <citation type="journal article" date="2014" name="Int. J. Syst. Evol. Microbiol.">
        <title>Complete genome sequence of Corynebacterium casei LMG S-19264T (=DSM 44701T), isolated from a smear-ripened cheese.</title>
        <authorList>
            <consortium name="US DOE Joint Genome Institute (JGI-PGF)"/>
            <person name="Walter F."/>
            <person name="Albersmeier A."/>
            <person name="Kalinowski J."/>
            <person name="Ruckert C."/>
        </authorList>
    </citation>
    <scope>NUCLEOTIDE SEQUENCE</scope>
    <source>
        <strain evidence="3">JCM 5069</strain>
    </source>
</reference>
<gene>
    <name evidence="3" type="ORF">GCM10018793_58630</name>
</gene>
<evidence type="ECO:0000259" key="2">
    <source>
        <dbReference type="PROSITE" id="PS01124"/>
    </source>
</evidence>
<dbReference type="PROSITE" id="PS01124">
    <property type="entry name" value="HTH_ARAC_FAMILY_2"/>
    <property type="match status" value="1"/>
</dbReference>
<accession>A0A919L7P5</accession>
<feature type="region of interest" description="Disordered" evidence="1">
    <location>
        <begin position="92"/>
        <end position="116"/>
    </location>
</feature>
<evidence type="ECO:0000313" key="3">
    <source>
        <dbReference type="EMBL" id="GHH86499.1"/>
    </source>
</evidence>
<dbReference type="Proteomes" id="UP000603708">
    <property type="component" value="Unassembled WGS sequence"/>
</dbReference>
<dbReference type="Gene3D" id="1.10.10.60">
    <property type="entry name" value="Homeodomain-like"/>
    <property type="match status" value="1"/>
</dbReference>
<evidence type="ECO:0000313" key="4">
    <source>
        <dbReference type="Proteomes" id="UP000603708"/>
    </source>
</evidence>
<dbReference type="GO" id="GO:0043565">
    <property type="term" value="F:sequence-specific DNA binding"/>
    <property type="evidence" value="ECO:0007669"/>
    <property type="project" value="InterPro"/>
</dbReference>
<comment type="caution">
    <text evidence="3">The sequence shown here is derived from an EMBL/GenBank/DDBJ whole genome shotgun (WGS) entry which is preliminary data.</text>
</comment>
<organism evidence="3 4">
    <name type="scientific">Streptomyces sulfonofaciens</name>
    <dbReference type="NCBI Taxonomy" id="68272"/>
    <lineage>
        <taxon>Bacteria</taxon>
        <taxon>Bacillati</taxon>
        <taxon>Actinomycetota</taxon>
        <taxon>Actinomycetes</taxon>
        <taxon>Kitasatosporales</taxon>
        <taxon>Streptomycetaceae</taxon>
        <taxon>Streptomyces</taxon>
    </lineage>
</organism>
<reference evidence="3" key="2">
    <citation type="submission" date="2020-09" db="EMBL/GenBank/DDBJ databases">
        <authorList>
            <person name="Sun Q."/>
            <person name="Ohkuma M."/>
        </authorList>
    </citation>
    <scope>NUCLEOTIDE SEQUENCE</scope>
    <source>
        <strain evidence="3">JCM 5069</strain>
    </source>
</reference>
<evidence type="ECO:0000256" key="1">
    <source>
        <dbReference type="SAM" id="MobiDB-lite"/>
    </source>
</evidence>
<feature type="domain" description="HTH araC/xylS-type" evidence="2">
    <location>
        <begin position="1"/>
        <end position="49"/>
    </location>
</feature>
<proteinExistence type="predicted"/>
<sequence>MRAAICRTRRCGPGPFHRIAARWDFGEHATPTRSFTAAYGMPPREYRHRAPETPPGDDPPPEAERGRAPPRAVTGVDGAGLLGCVSRIGRGAKTACRTRADERGAARDQPTAFQWS</sequence>
<dbReference type="InterPro" id="IPR018060">
    <property type="entry name" value="HTH_AraC"/>
</dbReference>
<name>A0A919L7P5_9ACTN</name>
<dbReference type="EMBL" id="BNCD01000022">
    <property type="protein sequence ID" value="GHH86499.1"/>
    <property type="molecule type" value="Genomic_DNA"/>
</dbReference>
<dbReference type="GO" id="GO:0003700">
    <property type="term" value="F:DNA-binding transcription factor activity"/>
    <property type="evidence" value="ECO:0007669"/>
    <property type="project" value="InterPro"/>
</dbReference>
<protein>
    <recommendedName>
        <fullName evidence="2">HTH araC/xylS-type domain-containing protein</fullName>
    </recommendedName>
</protein>
<feature type="region of interest" description="Disordered" evidence="1">
    <location>
        <begin position="31"/>
        <end position="76"/>
    </location>
</feature>
<keyword evidence="4" id="KW-1185">Reference proteome</keyword>
<dbReference type="AlphaFoldDB" id="A0A919L7P5"/>